<sequence length="62" mass="6773">MSRALRPARTGLARPEAEEGVNVMGLIYRQIPTRVCAHVWRNAAVAASRRFRSSGGHPLNCG</sequence>
<dbReference type="EMBL" id="JBEXIP010000002">
    <property type="protein sequence ID" value="MET8431940.1"/>
    <property type="molecule type" value="Genomic_DNA"/>
</dbReference>
<gene>
    <name evidence="1" type="ORF">ABZV61_03880</name>
</gene>
<keyword evidence="2" id="KW-1185">Reference proteome</keyword>
<protein>
    <submittedName>
        <fullName evidence="1">Uncharacterized protein</fullName>
    </submittedName>
</protein>
<organism evidence="1 2">
    <name type="scientific">Streptomyces sp. 900116325</name>
    <dbReference type="NCBI Taxonomy" id="3154295"/>
    <lineage>
        <taxon>Bacteria</taxon>
        <taxon>Bacillati</taxon>
        <taxon>Actinomycetota</taxon>
        <taxon>Actinomycetes</taxon>
        <taxon>Kitasatosporales</taxon>
        <taxon>Streptomycetaceae</taxon>
        <taxon>Streptomyces</taxon>
    </lineage>
</organism>
<reference evidence="1 2" key="1">
    <citation type="submission" date="2024-06" db="EMBL/GenBank/DDBJ databases">
        <title>The Natural Products Discovery Center: Release of the First 8490 Sequenced Strains for Exploring Actinobacteria Biosynthetic Diversity.</title>
        <authorList>
            <person name="Kalkreuter E."/>
            <person name="Kautsar S.A."/>
            <person name="Yang D."/>
            <person name="Bader C.D."/>
            <person name="Teijaro C.N."/>
            <person name="Fluegel L."/>
            <person name="Davis C.M."/>
            <person name="Simpson J.R."/>
            <person name="Lauterbach L."/>
            <person name="Steele A.D."/>
            <person name="Gui C."/>
            <person name="Meng S."/>
            <person name="Li G."/>
            <person name="Viehrig K."/>
            <person name="Ye F."/>
            <person name="Su P."/>
            <person name="Kiefer A.F."/>
            <person name="Nichols A."/>
            <person name="Cepeda A.J."/>
            <person name="Yan W."/>
            <person name="Fan B."/>
            <person name="Jiang Y."/>
            <person name="Adhikari A."/>
            <person name="Zheng C.-J."/>
            <person name="Schuster L."/>
            <person name="Cowan T.M."/>
            <person name="Smanski M.J."/>
            <person name="Chevrette M.G."/>
            <person name="De Carvalho L.P.S."/>
            <person name="Shen B."/>
        </authorList>
    </citation>
    <scope>NUCLEOTIDE SEQUENCE [LARGE SCALE GENOMIC DNA]</scope>
    <source>
        <strain evidence="1 2">NPDC005137</strain>
    </source>
</reference>
<name>A0ABV2U288_9ACTN</name>
<accession>A0ABV2U288</accession>
<evidence type="ECO:0000313" key="1">
    <source>
        <dbReference type="EMBL" id="MET8431940.1"/>
    </source>
</evidence>
<proteinExistence type="predicted"/>
<dbReference type="Proteomes" id="UP001550044">
    <property type="component" value="Unassembled WGS sequence"/>
</dbReference>
<dbReference type="RefSeq" id="WP_352305256.1">
    <property type="nucleotide sequence ID" value="NZ_JBEOSG010000009.1"/>
</dbReference>
<comment type="caution">
    <text evidence="1">The sequence shown here is derived from an EMBL/GenBank/DDBJ whole genome shotgun (WGS) entry which is preliminary data.</text>
</comment>
<evidence type="ECO:0000313" key="2">
    <source>
        <dbReference type="Proteomes" id="UP001550044"/>
    </source>
</evidence>